<feature type="chain" id="PRO_5039924349" evidence="1">
    <location>
        <begin position="25"/>
        <end position="396"/>
    </location>
</feature>
<dbReference type="EnsemblMetazoa" id="MDOA016451-RA">
    <property type="protein sequence ID" value="MDOA016451-PA"/>
    <property type="gene ID" value="MDOA016451"/>
</dbReference>
<keyword evidence="3" id="KW-1185">Reference proteome</keyword>
<dbReference type="RefSeq" id="XP_011294245.3">
    <property type="nucleotide sequence ID" value="XM_011295943.3"/>
</dbReference>
<protein>
    <submittedName>
        <fullName evidence="4">Uncharacterized protein LOC105262094</fullName>
    </submittedName>
</protein>
<dbReference type="SUPFAM" id="SSF54060">
    <property type="entry name" value="His-Me finger endonucleases"/>
    <property type="match status" value="1"/>
</dbReference>
<sequence length="396" mass="46290">MDFKSLLLIAILGCYFCAVTHVSGDCYFSFPKNDSNRPVLYKKIGSRKTLIHTDGLSRYDINDGEVITIDCETRILSPIEGEGLRSFDLNCTDSRMPVFGYPVSNIKVWCDSVKWNLYESSEHFDWCPPPMSSYLLARPLDNVYEYLAGVCYNFEQQQIQSLYNAAGYQFSKYKHPSRLENYSPLVEIKDIPKKFIPRRIDASQFSSEETREFMQFAKYENHAVIQDPQLYKDYFDRFGGLLEMDWWPSLRLGNWYFYEKALRQHIEDDKAIYDILAGVSGAVTVPSQNKIHPKNYTMIDMFYGYNQRVPLYVWHYLKSPRENGKDLVVIGVNSAFIDFYNDENDLIFCTDICHQIDWLKMVRSTFRYKTMGLIFCCDVNEVRRSSHLEGFPLASE</sequence>
<dbReference type="GeneID" id="105262094"/>
<name>A0A1I8NK31_MUSDO</name>
<evidence type="ECO:0000256" key="1">
    <source>
        <dbReference type="SAM" id="SignalP"/>
    </source>
</evidence>
<gene>
    <name evidence="4" type="primary">LOC105262094</name>
</gene>
<accession>A0A9J7D8F7</accession>
<dbReference type="STRING" id="7370.A0A1I8NK31"/>
<dbReference type="AlphaFoldDB" id="A0A1I8NK31"/>
<dbReference type="VEuPathDB" id="VectorBase:MDOA016451"/>
<dbReference type="InterPro" id="IPR044925">
    <property type="entry name" value="His-Me_finger_sf"/>
</dbReference>
<reference evidence="2" key="1">
    <citation type="submission" date="2020-05" db="UniProtKB">
        <authorList>
            <consortium name="EnsemblMetazoa"/>
        </authorList>
    </citation>
    <scope>IDENTIFICATION</scope>
    <source>
        <strain evidence="2">Aabys</strain>
    </source>
</reference>
<proteinExistence type="predicted"/>
<evidence type="ECO:0000313" key="3">
    <source>
        <dbReference type="Proteomes" id="UP001652621"/>
    </source>
</evidence>
<accession>A0A1I8NK31</accession>
<organism evidence="2">
    <name type="scientific">Musca domestica</name>
    <name type="common">House fly</name>
    <dbReference type="NCBI Taxonomy" id="7370"/>
    <lineage>
        <taxon>Eukaryota</taxon>
        <taxon>Metazoa</taxon>
        <taxon>Ecdysozoa</taxon>
        <taxon>Arthropoda</taxon>
        <taxon>Hexapoda</taxon>
        <taxon>Insecta</taxon>
        <taxon>Pterygota</taxon>
        <taxon>Neoptera</taxon>
        <taxon>Endopterygota</taxon>
        <taxon>Diptera</taxon>
        <taxon>Brachycera</taxon>
        <taxon>Muscomorpha</taxon>
        <taxon>Muscoidea</taxon>
        <taxon>Muscidae</taxon>
        <taxon>Musca</taxon>
    </lineage>
</organism>
<feature type="signal peptide" evidence="1">
    <location>
        <begin position="1"/>
        <end position="24"/>
    </location>
</feature>
<dbReference type="KEGG" id="mde:105262094"/>
<evidence type="ECO:0000313" key="2">
    <source>
        <dbReference type="EnsemblMetazoa" id="MDOA016451-PA"/>
    </source>
</evidence>
<reference evidence="4" key="2">
    <citation type="submission" date="2025-05" db="UniProtKB">
        <authorList>
            <consortium name="RefSeq"/>
        </authorList>
    </citation>
    <scope>IDENTIFICATION</scope>
    <source>
        <strain evidence="4">Aabys</strain>
        <tissue evidence="4">Whole body</tissue>
    </source>
</reference>
<keyword evidence="1" id="KW-0732">Signal</keyword>
<evidence type="ECO:0000313" key="4">
    <source>
        <dbReference type="RefSeq" id="XP_011294245.3"/>
    </source>
</evidence>
<dbReference type="OrthoDB" id="7986954at2759"/>
<dbReference type="Proteomes" id="UP001652621">
    <property type="component" value="Unplaced"/>
</dbReference>
<dbReference type="VEuPathDB" id="VectorBase:MDOMA2_008746"/>